<evidence type="ECO:0000256" key="9">
    <source>
        <dbReference type="SAM" id="Phobius"/>
    </source>
</evidence>
<keyword evidence="6 9" id="KW-1133">Transmembrane helix</keyword>
<evidence type="ECO:0000313" key="11">
    <source>
        <dbReference type="Proteomes" id="UP000295500"/>
    </source>
</evidence>
<feature type="transmembrane region" description="Helical" evidence="9">
    <location>
        <begin position="12"/>
        <end position="35"/>
    </location>
</feature>
<organism evidence="10 11">
    <name type="scientific">Aminicella lysinilytica</name>
    <dbReference type="NCBI Taxonomy" id="433323"/>
    <lineage>
        <taxon>Bacteria</taxon>
        <taxon>Bacillati</taxon>
        <taxon>Bacillota</taxon>
        <taxon>Clostridia</taxon>
        <taxon>Peptostreptococcales</taxon>
        <taxon>Anaerovoracaceae</taxon>
        <taxon>Aminicella</taxon>
    </lineage>
</organism>
<feature type="transmembrane region" description="Helical" evidence="9">
    <location>
        <begin position="79"/>
        <end position="97"/>
    </location>
</feature>
<dbReference type="PANTHER" id="PTHR38438">
    <property type="entry name" value="RIBOFLAVIN TRANSPORTER RIBU"/>
    <property type="match status" value="1"/>
</dbReference>
<dbReference type="GO" id="GO:0032217">
    <property type="term" value="F:riboflavin transmembrane transporter activity"/>
    <property type="evidence" value="ECO:0007669"/>
    <property type="project" value="UniProtKB-UniRule"/>
</dbReference>
<comment type="subcellular location">
    <subcellularLocation>
        <location evidence="1">Cell membrane</location>
        <topology evidence="1">Multi-pass membrane protein</topology>
    </subcellularLocation>
</comment>
<feature type="transmembrane region" description="Helical" evidence="9">
    <location>
        <begin position="143"/>
        <end position="170"/>
    </location>
</feature>
<evidence type="ECO:0000256" key="6">
    <source>
        <dbReference type="ARBA" id="ARBA00022989"/>
    </source>
</evidence>
<evidence type="ECO:0000256" key="3">
    <source>
        <dbReference type="ARBA" id="ARBA00022448"/>
    </source>
</evidence>
<comment type="function">
    <text evidence="8">Probably a riboflavin-binding protein that interacts with the energy-coupling factor (ECF) ABC-transporter complex.</text>
</comment>
<dbReference type="Proteomes" id="UP000295500">
    <property type="component" value="Unassembled WGS sequence"/>
</dbReference>
<evidence type="ECO:0000256" key="5">
    <source>
        <dbReference type="ARBA" id="ARBA00022692"/>
    </source>
</evidence>
<dbReference type="InterPro" id="IPR025720">
    <property type="entry name" value="RibU"/>
</dbReference>
<dbReference type="GO" id="GO:0005886">
    <property type="term" value="C:plasma membrane"/>
    <property type="evidence" value="ECO:0007669"/>
    <property type="project" value="UniProtKB-SubCell"/>
</dbReference>
<proteinExistence type="inferred from homology"/>
<dbReference type="Pfam" id="PF12822">
    <property type="entry name" value="ECF_trnsprt"/>
    <property type="match status" value="1"/>
</dbReference>
<dbReference type="PIRSF" id="PIRSF037778">
    <property type="entry name" value="UCP037778_transp_RibU"/>
    <property type="match status" value="1"/>
</dbReference>
<protein>
    <recommendedName>
        <fullName evidence="8">Riboflavin transporter</fullName>
    </recommendedName>
</protein>
<keyword evidence="3 8" id="KW-0813">Transport</keyword>
<sequence length="189" mass="20869">MKQNSRYYQVELATLAMLTAIACVLVMIYVPYPLMPAFKYDLADIPILIATFSFGPVAGLIVTFLASFIEAFIMGQDTWIGFVMHVLATGSFVIVAGNLYRHKKTKKEAVVALVAGVITMTVVMCAANYIMDPLFYGMQKKAVVALMLPAIIPFNLSKAGINALLTFLIYKRISKLIHRAENKPSVPKK</sequence>
<dbReference type="AlphaFoldDB" id="A0A4R6Q1I5"/>
<evidence type="ECO:0000256" key="8">
    <source>
        <dbReference type="PIRNR" id="PIRNR037778"/>
    </source>
</evidence>
<feature type="transmembrane region" description="Helical" evidence="9">
    <location>
        <begin position="109"/>
        <end position="131"/>
    </location>
</feature>
<dbReference type="OrthoDB" id="9809216at2"/>
<evidence type="ECO:0000256" key="7">
    <source>
        <dbReference type="ARBA" id="ARBA00023136"/>
    </source>
</evidence>
<dbReference type="EMBL" id="SNXO01000018">
    <property type="protein sequence ID" value="TDP55991.1"/>
    <property type="molecule type" value="Genomic_DNA"/>
</dbReference>
<evidence type="ECO:0000256" key="2">
    <source>
        <dbReference type="ARBA" id="ARBA00005540"/>
    </source>
</evidence>
<dbReference type="PROSITE" id="PS51257">
    <property type="entry name" value="PROKAR_LIPOPROTEIN"/>
    <property type="match status" value="1"/>
</dbReference>
<dbReference type="InterPro" id="IPR024529">
    <property type="entry name" value="ECF_trnsprt_substrate-spec"/>
</dbReference>
<dbReference type="PANTHER" id="PTHR38438:SF1">
    <property type="entry name" value="RIBOFLAVIN TRANSPORTER RIBU"/>
    <property type="match status" value="1"/>
</dbReference>
<comment type="caution">
    <text evidence="10">The sequence shown here is derived from an EMBL/GenBank/DDBJ whole genome shotgun (WGS) entry which is preliminary data.</text>
</comment>
<feature type="transmembrane region" description="Helical" evidence="9">
    <location>
        <begin position="47"/>
        <end position="73"/>
    </location>
</feature>
<comment type="similarity">
    <text evidence="2 8">Belongs to the prokaryotic riboflavin transporter (P-RFT) (TC 2.A.87) family.</text>
</comment>
<accession>A0A4R6Q1I5</accession>
<evidence type="ECO:0000313" key="10">
    <source>
        <dbReference type="EMBL" id="TDP55991.1"/>
    </source>
</evidence>
<gene>
    <name evidence="10" type="ORF">EV211_11845</name>
</gene>
<keyword evidence="5 9" id="KW-0812">Transmembrane</keyword>
<name>A0A4R6Q1I5_9FIRM</name>
<dbReference type="Gene3D" id="1.10.1760.20">
    <property type="match status" value="1"/>
</dbReference>
<evidence type="ECO:0000256" key="4">
    <source>
        <dbReference type="ARBA" id="ARBA00022475"/>
    </source>
</evidence>
<keyword evidence="7 8" id="KW-0472">Membrane</keyword>
<reference evidence="10 11" key="1">
    <citation type="submission" date="2019-03" db="EMBL/GenBank/DDBJ databases">
        <title>Genomic Encyclopedia of Type Strains, Phase IV (KMG-IV): sequencing the most valuable type-strain genomes for metagenomic binning, comparative biology and taxonomic classification.</title>
        <authorList>
            <person name="Goeker M."/>
        </authorList>
    </citation>
    <scope>NUCLEOTIDE SEQUENCE [LARGE SCALE GENOMIC DNA]</scope>
    <source>
        <strain evidence="10 11">DSM 28287</strain>
    </source>
</reference>
<keyword evidence="11" id="KW-1185">Reference proteome</keyword>
<dbReference type="RefSeq" id="WP_133528508.1">
    <property type="nucleotide sequence ID" value="NZ_SNXO01000018.1"/>
</dbReference>
<evidence type="ECO:0000256" key="1">
    <source>
        <dbReference type="ARBA" id="ARBA00004651"/>
    </source>
</evidence>
<keyword evidence="4 8" id="KW-1003">Cell membrane</keyword>